<feature type="compositionally biased region" description="Polar residues" evidence="1">
    <location>
        <begin position="376"/>
        <end position="385"/>
    </location>
</feature>
<dbReference type="Pfam" id="PF16501">
    <property type="entry name" value="SCAPER_N"/>
    <property type="match status" value="1"/>
</dbReference>
<evidence type="ECO:0000256" key="1">
    <source>
        <dbReference type="SAM" id="MobiDB-lite"/>
    </source>
</evidence>
<dbReference type="AlphaFoldDB" id="A0AAW2IB04"/>
<name>A0AAW2IB04_9NEOP</name>
<reference evidence="3" key="1">
    <citation type="journal article" date="2024" name="Gigascience">
        <title>Chromosome-level genome of the poultry shaft louse Menopon gallinae provides insight into the host-switching and adaptive evolution of parasitic lice.</title>
        <authorList>
            <person name="Xu Y."/>
            <person name="Ma L."/>
            <person name="Liu S."/>
            <person name="Liang Y."/>
            <person name="Liu Q."/>
            <person name="He Z."/>
            <person name="Tian L."/>
            <person name="Duan Y."/>
            <person name="Cai W."/>
            <person name="Li H."/>
            <person name="Song F."/>
        </authorList>
    </citation>
    <scope>NUCLEOTIDE SEQUENCE</scope>
    <source>
        <strain evidence="3">Cailab_2023a</strain>
    </source>
</reference>
<feature type="region of interest" description="Disordered" evidence="1">
    <location>
        <begin position="301"/>
        <end position="337"/>
    </location>
</feature>
<organism evidence="3">
    <name type="scientific">Menopon gallinae</name>
    <name type="common">poultry shaft louse</name>
    <dbReference type="NCBI Taxonomy" id="328185"/>
    <lineage>
        <taxon>Eukaryota</taxon>
        <taxon>Metazoa</taxon>
        <taxon>Ecdysozoa</taxon>
        <taxon>Arthropoda</taxon>
        <taxon>Hexapoda</taxon>
        <taxon>Insecta</taxon>
        <taxon>Pterygota</taxon>
        <taxon>Neoptera</taxon>
        <taxon>Paraneoptera</taxon>
        <taxon>Psocodea</taxon>
        <taxon>Troctomorpha</taxon>
        <taxon>Phthiraptera</taxon>
        <taxon>Amblycera</taxon>
        <taxon>Menoponidae</taxon>
        <taxon>Menopon</taxon>
    </lineage>
</organism>
<feature type="compositionally biased region" description="Basic and acidic residues" evidence="1">
    <location>
        <begin position="228"/>
        <end position="254"/>
    </location>
</feature>
<comment type="caution">
    <text evidence="3">The sequence shown here is derived from an EMBL/GenBank/DDBJ whole genome shotgun (WGS) entry which is preliminary data.</text>
</comment>
<proteinExistence type="predicted"/>
<evidence type="ECO:0000259" key="2">
    <source>
        <dbReference type="Pfam" id="PF16501"/>
    </source>
</evidence>
<accession>A0AAW2IB04</accession>
<feature type="compositionally biased region" description="Basic and acidic residues" evidence="1">
    <location>
        <begin position="311"/>
        <end position="327"/>
    </location>
</feature>
<feature type="region of interest" description="Disordered" evidence="1">
    <location>
        <begin position="32"/>
        <end position="78"/>
    </location>
</feature>
<evidence type="ECO:0000313" key="3">
    <source>
        <dbReference type="EMBL" id="KAL0279091.1"/>
    </source>
</evidence>
<dbReference type="EMBL" id="JARGDH010000001">
    <property type="protein sequence ID" value="KAL0279091.1"/>
    <property type="molecule type" value="Genomic_DNA"/>
</dbReference>
<dbReference type="InterPro" id="IPR032446">
    <property type="entry name" value="SCAPER_N"/>
</dbReference>
<feature type="domain" description="S phase cyclin A-associated protein in the endoplasmic reticulum N-terminal" evidence="2">
    <location>
        <begin position="75"/>
        <end position="168"/>
    </location>
</feature>
<protein>
    <recommendedName>
        <fullName evidence="2">S phase cyclin A-associated protein in the endoplasmic reticulum N-terminal domain-containing protein</fullName>
    </recommendedName>
</protein>
<dbReference type="PANTHER" id="PTHR31434">
    <property type="entry name" value="S PHASE CYCLIN A-ASSOCIATED PROTEIN IN THE ENDOPLASMIC RETICULUM"/>
    <property type="match status" value="1"/>
</dbReference>
<feature type="compositionally biased region" description="Polar residues" evidence="1">
    <location>
        <begin position="63"/>
        <end position="76"/>
    </location>
</feature>
<feature type="region of interest" description="Disordered" evidence="1">
    <location>
        <begin position="224"/>
        <end position="255"/>
    </location>
</feature>
<sequence length="432" mass="48652">MEDIRLLVQEEGRTARNLIAFNVPVIETQCDQGKVMRKPPTSPRTHSEYRPEEAGRLSKRTCESTQTGSRVRSASTGRDKKSELHARYWAFLFGNLQRAVDEIYQTCESDESVTECKEVIMVLDNYTREFRNLIDWFKIKWEYENTPPPQRPRSLAWEIRKSSPGKIRPSILTEPLLIETSKDESNGPTLYLSNKETAKFDPVQEVNGPKEFIELNRCTENSVQETQQDDRERHHISDQAVETVKRPDVAEEPSKPIPDVVMVDEMCQTDREEDVDENGPKYRNSGQQTCPVLSGLEECKRTGESIPESKSSVKEKSTAVPPKEEAKCANPKPSGVVQKTPVKTLFSVTTANQAKSSPVQNISKLSLTGKGVKSQIRPSSSSSLVDRQPWGARPLSTIPPRHSLNSTPTLQRWTRSKTVAEVRSCGDASKIP</sequence>
<feature type="region of interest" description="Disordered" evidence="1">
    <location>
        <begin position="368"/>
        <end position="409"/>
    </location>
</feature>
<feature type="compositionally biased region" description="Basic and acidic residues" evidence="1">
    <location>
        <begin position="45"/>
        <end position="62"/>
    </location>
</feature>
<dbReference type="PANTHER" id="PTHR31434:SF2">
    <property type="entry name" value="S PHASE CYCLIN A-ASSOCIATED PROTEIN IN THE ENDOPLASMIC RETICULUM"/>
    <property type="match status" value="1"/>
</dbReference>
<gene>
    <name evidence="3" type="ORF">PYX00_000716</name>
</gene>